<sequence>MSLAAFVPTNTQKARNTAVAAFKRMLEEEKVSLEFVEASILLDASGKRVAATMDRFGFYLATNEGKKGKLARNTCPESERLGPFQLCVGDDECLRSSTCCGRGREVVGRGPKVETRGPLPRGILEG</sequence>
<dbReference type="AlphaFoldDB" id="G4ZEI2"/>
<accession>G4ZEI2</accession>
<keyword evidence="2" id="KW-1185">Reference proteome</keyword>
<reference evidence="1 2" key="1">
    <citation type="journal article" date="2006" name="Science">
        <title>Phytophthora genome sequences uncover evolutionary origins and mechanisms of pathogenesis.</title>
        <authorList>
            <person name="Tyler B.M."/>
            <person name="Tripathy S."/>
            <person name="Zhang X."/>
            <person name="Dehal P."/>
            <person name="Jiang R.H."/>
            <person name="Aerts A."/>
            <person name="Arredondo F.D."/>
            <person name="Baxter L."/>
            <person name="Bensasson D."/>
            <person name="Beynon J.L."/>
            <person name="Chapman J."/>
            <person name="Damasceno C.M."/>
            <person name="Dorrance A.E."/>
            <person name="Dou D."/>
            <person name="Dickerman A.W."/>
            <person name="Dubchak I.L."/>
            <person name="Garbelotto M."/>
            <person name="Gijzen M."/>
            <person name="Gordon S.G."/>
            <person name="Govers F."/>
            <person name="Grunwald N.J."/>
            <person name="Huang W."/>
            <person name="Ivors K.L."/>
            <person name="Jones R.W."/>
            <person name="Kamoun S."/>
            <person name="Krampis K."/>
            <person name="Lamour K.H."/>
            <person name="Lee M.K."/>
            <person name="McDonald W.H."/>
            <person name="Medina M."/>
            <person name="Meijer H.J."/>
            <person name="Nordberg E.K."/>
            <person name="Maclean D.J."/>
            <person name="Ospina-Giraldo M.D."/>
            <person name="Morris P.F."/>
            <person name="Phuntumart V."/>
            <person name="Putnam N.H."/>
            <person name="Rash S."/>
            <person name="Rose J.K."/>
            <person name="Sakihama Y."/>
            <person name="Salamov A.A."/>
            <person name="Savidor A."/>
            <person name="Scheuring C.F."/>
            <person name="Smith B.M."/>
            <person name="Sobral B.W."/>
            <person name="Terry A."/>
            <person name="Torto-Alalibo T.A."/>
            <person name="Win J."/>
            <person name="Xu Z."/>
            <person name="Zhang H."/>
            <person name="Grigoriev I.V."/>
            <person name="Rokhsar D.S."/>
            <person name="Boore J.L."/>
        </authorList>
    </citation>
    <scope>NUCLEOTIDE SEQUENCE [LARGE SCALE GENOMIC DNA]</scope>
    <source>
        <strain evidence="1 2">P6497</strain>
    </source>
</reference>
<dbReference type="KEGG" id="psoj:PHYSODRAFT_498090"/>
<dbReference type="InParanoid" id="G4ZEI2"/>
<dbReference type="Proteomes" id="UP000002640">
    <property type="component" value="Unassembled WGS sequence"/>
</dbReference>
<proteinExistence type="predicted"/>
<evidence type="ECO:0000313" key="2">
    <source>
        <dbReference type="Proteomes" id="UP000002640"/>
    </source>
</evidence>
<dbReference type="EMBL" id="JH159154">
    <property type="protein sequence ID" value="EGZ19037.1"/>
    <property type="molecule type" value="Genomic_DNA"/>
</dbReference>
<dbReference type="GeneID" id="20657524"/>
<name>G4ZEI2_PHYSP</name>
<evidence type="ECO:0000313" key="1">
    <source>
        <dbReference type="EMBL" id="EGZ19037.1"/>
    </source>
</evidence>
<protein>
    <submittedName>
        <fullName evidence="1">Uncharacterized protein</fullName>
    </submittedName>
</protein>
<gene>
    <name evidence="1" type="ORF">PHYSODRAFT_498090</name>
</gene>
<organism evidence="1 2">
    <name type="scientific">Phytophthora sojae (strain P6497)</name>
    <name type="common">Soybean stem and root rot agent</name>
    <name type="synonym">Phytophthora megasperma f. sp. glycines</name>
    <dbReference type="NCBI Taxonomy" id="1094619"/>
    <lineage>
        <taxon>Eukaryota</taxon>
        <taxon>Sar</taxon>
        <taxon>Stramenopiles</taxon>
        <taxon>Oomycota</taxon>
        <taxon>Peronosporomycetes</taxon>
        <taxon>Peronosporales</taxon>
        <taxon>Peronosporaceae</taxon>
        <taxon>Phytophthora</taxon>
    </lineage>
</organism>
<dbReference type="RefSeq" id="XP_009528095.1">
    <property type="nucleotide sequence ID" value="XM_009529800.1"/>
</dbReference>